<dbReference type="GO" id="GO:0003677">
    <property type="term" value="F:DNA binding"/>
    <property type="evidence" value="ECO:0007669"/>
    <property type="project" value="InterPro"/>
</dbReference>
<evidence type="ECO:0000313" key="2">
    <source>
        <dbReference type="EMBL" id="CQH55160.1"/>
    </source>
</evidence>
<gene>
    <name evidence="2" type="ORF">HHUB_2191</name>
</gene>
<dbReference type="SUPFAM" id="SSF89447">
    <property type="entry name" value="AbrB/MazE/MraZ-like"/>
    <property type="match status" value="1"/>
</dbReference>
<dbReference type="Proteomes" id="UP000066737">
    <property type="component" value="Chromosome I"/>
</dbReference>
<dbReference type="EMBL" id="LN831302">
    <property type="protein sequence ID" value="CQH55160.1"/>
    <property type="molecule type" value="Genomic_DNA"/>
</dbReference>
<dbReference type="KEGG" id="hhb:Hhub_2191"/>
<sequence>MGNRPTRVLVGSRTVIESGNSKMVTIPPDVLEAMDVDGGDSVEMEYDRDTKKVIVRPTPSTPA</sequence>
<organism evidence="2 3">
    <name type="scientific">Halobacterium hubeiense</name>
    <dbReference type="NCBI Taxonomy" id="1407499"/>
    <lineage>
        <taxon>Archaea</taxon>
        <taxon>Methanobacteriati</taxon>
        <taxon>Methanobacteriota</taxon>
        <taxon>Stenosarchaea group</taxon>
        <taxon>Halobacteria</taxon>
        <taxon>Halobacteriales</taxon>
        <taxon>Halobacteriaceae</taxon>
        <taxon>Halobacterium</taxon>
    </lineage>
</organism>
<dbReference type="Pfam" id="PF04014">
    <property type="entry name" value="MazE_antitoxin"/>
    <property type="match status" value="1"/>
</dbReference>
<proteinExistence type="predicted"/>
<evidence type="ECO:0000259" key="1">
    <source>
        <dbReference type="SMART" id="SM00966"/>
    </source>
</evidence>
<accession>A0A0U5CXL9</accession>
<evidence type="ECO:0000313" key="3">
    <source>
        <dbReference type="Proteomes" id="UP000066737"/>
    </source>
</evidence>
<keyword evidence="3" id="KW-1185">Reference proteome</keyword>
<dbReference type="InterPro" id="IPR037914">
    <property type="entry name" value="SpoVT-AbrB_sf"/>
</dbReference>
<protein>
    <recommendedName>
        <fullName evidence="1">SpoVT-AbrB domain-containing protein</fullName>
    </recommendedName>
</protein>
<dbReference type="Gene3D" id="2.10.260.10">
    <property type="match status" value="1"/>
</dbReference>
<dbReference type="AlphaFoldDB" id="A0A0U5CXL9"/>
<feature type="domain" description="SpoVT-AbrB" evidence="1">
    <location>
        <begin position="16"/>
        <end position="63"/>
    </location>
</feature>
<dbReference type="STRING" id="1407499.HHUB_2191"/>
<dbReference type="InterPro" id="IPR007159">
    <property type="entry name" value="SpoVT-AbrB_dom"/>
</dbReference>
<reference evidence="3" key="1">
    <citation type="journal article" date="2016" name="Environ. Microbiol.">
        <title>The complete genome of a viable archaeum isolated from 123-million-year-old rock salt.</title>
        <authorList>
            <person name="Jaakkola S.T."/>
            <person name="Pfeiffer F."/>
            <person name="Ravantti J.J."/>
            <person name="Guo Q."/>
            <person name="Liu Y."/>
            <person name="Chen X."/>
            <person name="Ma H."/>
            <person name="Yang C."/>
            <person name="Oksanen H.M."/>
            <person name="Bamford D.H."/>
        </authorList>
    </citation>
    <scope>NUCLEOTIDE SEQUENCE</scope>
    <source>
        <strain evidence="3">JI20-1</strain>
    </source>
</reference>
<name>A0A0U5CXL9_9EURY</name>
<dbReference type="SMART" id="SM00966">
    <property type="entry name" value="SpoVT_AbrB"/>
    <property type="match status" value="1"/>
</dbReference>